<keyword evidence="3" id="KW-1185">Reference proteome</keyword>
<comment type="caution">
    <text evidence="2">The sequence shown here is derived from an EMBL/GenBank/DDBJ whole genome shotgun (WGS) entry which is preliminary data.</text>
</comment>
<feature type="compositionally biased region" description="Low complexity" evidence="1">
    <location>
        <begin position="320"/>
        <end position="332"/>
    </location>
</feature>
<gene>
    <name evidence="2" type="ORF">B0I00_2605</name>
</gene>
<dbReference type="OrthoDB" id="7431847at2"/>
<feature type="compositionally biased region" description="Acidic residues" evidence="1">
    <location>
        <begin position="417"/>
        <end position="437"/>
    </location>
</feature>
<accession>A0A2N0H4X4</accession>
<organism evidence="2 3">
    <name type="scientific">Novosphingobium kunmingense</name>
    <dbReference type="NCBI Taxonomy" id="1211806"/>
    <lineage>
        <taxon>Bacteria</taxon>
        <taxon>Pseudomonadati</taxon>
        <taxon>Pseudomonadota</taxon>
        <taxon>Alphaproteobacteria</taxon>
        <taxon>Sphingomonadales</taxon>
        <taxon>Sphingomonadaceae</taxon>
        <taxon>Novosphingobium</taxon>
    </lineage>
</organism>
<feature type="region of interest" description="Disordered" evidence="1">
    <location>
        <begin position="500"/>
        <end position="520"/>
    </location>
</feature>
<protein>
    <submittedName>
        <fullName evidence="2">Uncharacterized protein</fullName>
    </submittedName>
</protein>
<evidence type="ECO:0000313" key="3">
    <source>
        <dbReference type="Proteomes" id="UP000232587"/>
    </source>
</evidence>
<evidence type="ECO:0000256" key="1">
    <source>
        <dbReference type="SAM" id="MobiDB-lite"/>
    </source>
</evidence>
<feature type="region of interest" description="Disordered" evidence="1">
    <location>
        <begin position="313"/>
        <end position="461"/>
    </location>
</feature>
<proteinExistence type="predicted"/>
<dbReference type="AlphaFoldDB" id="A0A2N0H4X4"/>
<dbReference type="Proteomes" id="UP000232587">
    <property type="component" value="Unassembled WGS sequence"/>
</dbReference>
<feature type="compositionally biased region" description="Basic and acidic residues" evidence="1">
    <location>
        <begin position="344"/>
        <end position="356"/>
    </location>
</feature>
<dbReference type="RefSeq" id="WP_157812567.1">
    <property type="nucleotide sequence ID" value="NZ_PHUF01000005.1"/>
</dbReference>
<evidence type="ECO:0000313" key="2">
    <source>
        <dbReference type="EMBL" id="PKB13977.1"/>
    </source>
</evidence>
<feature type="compositionally biased region" description="Pro residues" evidence="1">
    <location>
        <begin position="363"/>
        <end position="372"/>
    </location>
</feature>
<sequence length="565" mass="60598">MTTLTLDGLNEEEFRRSIEMRLRHDLAGAALDRLRGLIAPYAAPGGPLPERFLTVAARDLNLYGWDGLADALRRHDRPGRPVTAISIAFAWPGEDAPRPDDEGRLNPLVETAYYTDDSFPFSASSREDLLDGYSYHGCTWADDSEASENTISVGGIDDLHGALARLEARLLASEEPDAEDIKAGSLGACLLSVLLHQAVADRVARDGLPRPLCVMAGSNGVYPYFDAPVVGLSEEARRAAEAAEEDEVVDTGVPGPRYSSLLVAGIPRARKRAVLVLDESEEDAAVRIAALRGITHRDDAPALPDLPAVAQAGDVPAARTPDTTITPIPGGPLMTKKPSGQAWDFRDMLGPPRDDEAALAEPLPEPEPPQEPATPRADLLPVEPPSVDPDPPRAEKPPVPDLPFDFGIMAPPLDLGGPDEPEVPPGEPDPDEPDEPIADLPPLAPPPLVDPLRAPRPRFPSQAPVAGVPAAVGPGFALLDPALRDRLDSLLAPHVPERRPVEPVPFARPEPTPVVEARGPELGPVWPFGISWLEEEAALAVAPEPEQPAPRVTLWSRFLDWLGRR</sequence>
<dbReference type="EMBL" id="PHUF01000005">
    <property type="protein sequence ID" value="PKB13977.1"/>
    <property type="molecule type" value="Genomic_DNA"/>
</dbReference>
<name>A0A2N0H4X4_9SPHN</name>
<feature type="compositionally biased region" description="Pro residues" evidence="1">
    <location>
        <begin position="502"/>
        <end position="512"/>
    </location>
</feature>
<reference evidence="2 3" key="1">
    <citation type="submission" date="2017-11" db="EMBL/GenBank/DDBJ databases">
        <title>Genomic Encyclopedia of Type Strains, Phase III (KMG-III): the genomes of soil and plant-associated and newly described type strains.</title>
        <authorList>
            <person name="Whitman W."/>
        </authorList>
    </citation>
    <scope>NUCLEOTIDE SEQUENCE [LARGE SCALE GENOMIC DNA]</scope>
    <source>
        <strain evidence="2 3">CGMCC 1.12274</strain>
    </source>
</reference>